<evidence type="ECO:0000256" key="3">
    <source>
        <dbReference type="ARBA" id="ARBA00022989"/>
    </source>
</evidence>
<feature type="transmembrane region" description="Helical" evidence="5">
    <location>
        <begin position="70"/>
        <end position="92"/>
    </location>
</feature>
<evidence type="ECO:0000256" key="5">
    <source>
        <dbReference type="SAM" id="Phobius"/>
    </source>
</evidence>
<keyword evidence="4 5" id="KW-0472">Membrane</keyword>
<sequence>MTQLIPLASFVFFYLNYDIIVATQSLALTTLVIYLAELYQGQQKKMTEHANTWFLILMCGLTLFKKDPVFLAWKATVMYCLIPIMVSGYRLYTKQSIIQKLVSNIPLHTHNYPWIKADITVSFLSSMLALTNITIYYQFGEDNWLKFKAFAFLFIFAMMVGLAYHLQQYIVEDNEHNPA</sequence>
<evidence type="ECO:0000256" key="4">
    <source>
        <dbReference type="ARBA" id="ARBA00023136"/>
    </source>
</evidence>
<dbReference type="EMBL" id="CP092900">
    <property type="protein sequence ID" value="UTC24918.1"/>
    <property type="molecule type" value="Genomic_DNA"/>
</dbReference>
<evidence type="ECO:0000313" key="6">
    <source>
        <dbReference type="EMBL" id="UTC24918.1"/>
    </source>
</evidence>
<dbReference type="Proteomes" id="UP001055955">
    <property type="component" value="Chromosome"/>
</dbReference>
<dbReference type="PANTHER" id="PTHR36917">
    <property type="entry name" value="INTRACELLULAR SEPTATION PROTEIN A-RELATED"/>
    <property type="match status" value="1"/>
</dbReference>
<feature type="transmembrane region" description="Helical" evidence="5">
    <location>
        <begin position="12"/>
        <end position="36"/>
    </location>
</feature>
<keyword evidence="2 5" id="KW-0812">Transmembrane</keyword>
<feature type="transmembrane region" description="Helical" evidence="5">
    <location>
        <begin position="149"/>
        <end position="166"/>
    </location>
</feature>
<gene>
    <name evidence="6" type="ORF">MMH89_01985</name>
</gene>
<organism evidence="6 7">
    <name type="scientific">Candidatus Comchoanobacter bicostacola</name>
    <dbReference type="NCBI Taxonomy" id="2919598"/>
    <lineage>
        <taxon>Bacteria</taxon>
        <taxon>Pseudomonadati</taxon>
        <taxon>Pseudomonadota</taxon>
        <taxon>Gammaproteobacteria</taxon>
        <taxon>Candidatus Comchoanobacterales</taxon>
        <taxon>Candidatus Comchoanobacteraceae</taxon>
        <taxon>Candidatus Comchoanobacter</taxon>
    </lineage>
</organism>
<protein>
    <submittedName>
        <fullName evidence="6">Septation protein IspZ</fullName>
    </submittedName>
</protein>
<keyword evidence="1" id="KW-1003">Cell membrane</keyword>
<dbReference type="InterPro" id="IPR006008">
    <property type="entry name" value="YciB"/>
</dbReference>
<evidence type="ECO:0000313" key="7">
    <source>
        <dbReference type="Proteomes" id="UP001055955"/>
    </source>
</evidence>
<dbReference type="Pfam" id="PF04279">
    <property type="entry name" value="IspA"/>
    <property type="match status" value="1"/>
</dbReference>
<proteinExistence type="predicted"/>
<reference evidence="6 7" key="1">
    <citation type="journal article" date="2022" name="Nat. Microbiol.">
        <title>The microbiome of a bacterivorous marine choanoflagellate contains a resource-demanding obligate bacterial associate.</title>
        <authorList>
            <person name="Needham D.M."/>
            <person name="Poirier C."/>
            <person name="Bachy C."/>
            <person name="George E.E."/>
            <person name="Wilken S."/>
            <person name="Yung C.C.M."/>
            <person name="Limardo A.J."/>
            <person name="Morando M."/>
            <person name="Sudek L."/>
            <person name="Malmstrom R.R."/>
            <person name="Keeling P.J."/>
            <person name="Santoro A.E."/>
            <person name="Worden A.Z."/>
        </authorList>
    </citation>
    <scope>NUCLEOTIDE SEQUENCE [LARGE SCALE GENOMIC DNA]</scope>
    <source>
        <strain evidence="6 7">Comchoano-1</strain>
    </source>
</reference>
<dbReference type="PANTHER" id="PTHR36917:SF1">
    <property type="entry name" value="INNER MEMBRANE-SPANNING PROTEIN YCIB"/>
    <property type="match status" value="1"/>
</dbReference>
<evidence type="ECO:0000256" key="1">
    <source>
        <dbReference type="ARBA" id="ARBA00022475"/>
    </source>
</evidence>
<feature type="transmembrane region" description="Helical" evidence="5">
    <location>
        <begin position="48"/>
        <end position="64"/>
    </location>
</feature>
<dbReference type="RefSeq" id="WP_258568707.1">
    <property type="nucleotide sequence ID" value="NZ_CP092900.1"/>
</dbReference>
<name>A0ABY5DKA3_9GAMM</name>
<keyword evidence="7" id="KW-1185">Reference proteome</keyword>
<keyword evidence="3 5" id="KW-1133">Transmembrane helix</keyword>
<evidence type="ECO:0000256" key="2">
    <source>
        <dbReference type="ARBA" id="ARBA00022692"/>
    </source>
</evidence>
<accession>A0ABY5DKA3</accession>
<feature type="transmembrane region" description="Helical" evidence="5">
    <location>
        <begin position="113"/>
        <end position="137"/>
    </location>
</feature>